<proteinExistence type="predicted"/>
<keyword evidence="1" id="KW-0175">Coiled coil</keyword>
<gene>
    <name evidence="3" type="ORF">CBRE1094_LOCUS10074</name>
</gene>
<name>A0A7S2CMR2_9EUKA</name>
<dbReference type="EMBL" id="HBGU01018553">
    <property type="protein sequence ID" value="CAD9430047.1"/>
    <property type="molecule type" value="Transcribed_RNA"/>
</dbReference>
<feature type="region of interest" description="Disordered" evidence="2">
    <location>
        <begin position="209"/>
        <end position="249"/>
    </location>
</feature>
<feature type="compositionally biased region" description="Basic and acidic residues" evidence="2">
    <location>
        <begin position="209"/>
        <end position="219"/>
    </location>
</feature>
<evidence type="ECO:0000256" key="1">
    <source>
        <dbReference type="SAM" id="Coils"/>
    </source>
</evidence>
<organism evidence="3">
    <name type="scientific">Haptolina brevifila</name>
    <dbReference type="NCBI Taxonomy" id="156173"/>
    <lineage>
        <taxon>Eukaryota</taxon>
        <taxon>Haptista</taxon>
        <taxon>Haptophyta</taxon>
        <taxon>Prymnesiophyceae</taxon>
        <taxon>Prymnesiales</taxon>
        <taxon>Prymnesiaceae</taxon>
        <taxon>Haptolina</taxon>
    </lineage>
</organism>
<evidence type="ECO:0000313" key="3">
    <source>
        <dbReference type="EMBL" id="CAD9430047.1"/>
    </source>
</evidence>
<sequence length="249" mass="28183">MEWLSGNTNPDRKGELSAVQKLMGSHEKHTDDDIMDEEAGRARIQMAKDSKARKAREAAELKKKNAEMKARLAAQRQIARTDDNLDDEEAGRMRHELAKRSKERKAREAAALSKSNSKVFMAIAKTDNKEDDDIMDEHAGKMLIAMAAASVVRMEKEATDLKEKNKVASSRLKSMKPKVDMAAFPEKSRQKYADNDGWVDPYVFQSKFAEDPTRRHPDDPPAPSWLSRHEKYGWSVDPPEARPYTAKVA</sequence>
<protein>
    <submittedName>
        <fullName evidence="3">Uncharacterized protein</fullName>
    </submittedName>
</protein>
<reference evidence="3" key="1">
    <citation type="submission" date="2021-01" db="EMBL/GenBank/DDBJ databases">
        <authorList>
            <person name="Corre E."/>
            <person name="Pelletier E."/>
            <person name="Niang G."/>
            <person name="Scheremetjew M."/>
            <person name="Finn R."/>
            <person name="Kale V."/>
            <person name="Holt S."/>
            <person name="Cochrane G."/>
            <person name="Meng A."/>
            <person name="Brown T."/>
            <person name="Cohen L."/>
        </authorList>
    </citation>
    <scope>NUCLEOTIDE SEQUENCE</scope>
    <source>
        <strain evidence="3">UTEX LB 985</strain>
    </source>
</reference>
<feature type="compositionally biased region" description="Basic and acidic residues" evidence="2">
    <location>
        <begin position="24"/>
        <end position="33"/>
    </location>
</feature>
<feature type="region of interest" description="Disordered" evidence="2">
    <location>
        <begin position="158"/>
        <end position="182"/>
    </location>
</feature>
<accession>A0A7S2CMR2</accession>
<evidence type="ECO:0000256" key="2">
    <source>
        <dbReference type="SAM" id="MobiDB-lite"/>
    </source>
</evidence>
<feature type="region of interest" description="Disordered" evidence="2">
    <location>
        <begin position="1"/>
        <end position="33"/>
    </location>
</feature>
<dbReference type="AlphaFoldDB" id="A0A7S2CMR2"/>
<feature type="coiled-coil region" evidence="1">
    <location>
        <begin position="44"/>
        <end position="78"/>
    </location>
</feature>